<evidence type="ECO:0000313" key="3">
    <source>
        <dbReference type="Proteomes" id="UP000292027"/>
    </source>
</evidence>
<evidence type="ECO:0000256" key="1">
    <source>
        <dbReference type="SAM" id="SignalP"/>
    </source>
</evidence>
<keyword evidence="1" id="KW-0732">Signal</keyword>
<name>A0A4Q7WLL0_9ACTN</name>
<feature type="chain" id="PRO_5020582628" evidence="1">
    <location>
        <begin position="34"/>
        <end position="285"/>
    </location>
</feature>
<organism evidence="2 3">
    <name type="scientific">Kribbella rubisoli</name>
    <dbReference type="NCBI Taxonomy" id="3075929"/>
    <lineage>
        <taxon>Bacteria</taxon>
        <taxon>Bacillati</taxon>
        <taxon>Actinomycetota</taxon>
        <taxon>Actinomycetes</taxon>
        <taxon>Propionibacteriales</taxon>
        <taxon>Kribbellaceae</taxon>
        <taxon>Kribbella</taxon>
    </lineage>
</organism>
<gene>
    <name evidence="2" type="ORF">EV645_6609</name>
</gene>
<dbReference type="Proteomes" id="UP000292027">
    <property type="component" value="Unassembled WGS sequence"/>
</dbReference>
<accession>A0A4Q7WLL0</accession>
<evidence type="ECO:0000313" key="2">
    <source>
        <dbReference type="EMBL" id="RZU10149.1"/>
    </source>
</evidence>
<protein>
    <submittedName>
        <fullName evidence="2">Uncharacterized protein</fullName>
    </submittedName>
</protein>
<comment type="caution">
    <text evidence="2">The sequence shown here is derived from an EMBL/GenBank/DDBJ whole genome shotgun (WGS) entry which is preliminary data.</text>
</comment>
<dbReference type="AlphaFoldDB" id="A0A4Q7WLL0"/>
<keyword evidence="3" id="KW-1185">Reference proteome</keyword>
<proteinExistence type="predicted"/>
<reference evidence="2 3" key="1">
    <citation type="journal article" date="2015" name="Stand. Genomic Sci.">
        <title>Genomic Encyclopedia of Bacterial and Archaeal Type Strains, Phase III: the genomes of soil and plant-associated and newly described type strains.</title>
        <authorList>
            <person name="Whitman W.B."/>
            <person name="Woyke T."/>
            <person name="Klenk H.P."/>
            <person name="Zhou Y."/>
            <person name="Lilburn T.G."/>
            <person name="Beck B.J."/>
            <person name="De Vos P."/>
            <person name="Vandamme P."/>
            <person name="Eisen J.A."/>
            <person name="Garrity G."/>
            <person name="Hugenholtz P."/>
            <person name="Kyrpides N.C."/>
        </authorList>
    </citation>
    <scope>NUCLEOTIDE SEQUENCE [LARGE SCALE GENOMIC DNA]</scope>
    <source>
        <strain evidence="2 3">VKM Ac-2540</strain>
    </source>
</reference>
<feature type="signal peptide" evidence="1">
    <location>
        <begin position="1"/>
        <end position="33"/>
    </location>
</feature>
<sequence>MPGKGKGKVKKRSKRFAVVLVALTSSASFVAGALVDPVRDRYLSGVLDKVDEKLGSGVLFVDRKWPELGCSPVPMAPAGQPGSLSGYREGRPTTTTLYESGVGVPYREARITLVLSSRTSDTLTITDIKADVHRADPSHPLWALTDAAGGCGNTPLRLFELNLNKTVTPGPRPLKDLGVVDAEEQKPDPEVNKNPLGSAFTVSQEDPAQLFVDVNACDSYFEFSLVITYNVNGASHTETISPADGDFKIAGGAASNYYMANLGDPSPGGPPPLQPVDSGMFAKCK</sequence>
<dbReference type="EMBL" id="SHKR01000016">
    <property type="protein sequence ID" value="RZU10149.1"/>
    <property type="molecule type" value="Genomic_DNA"/>
</dbReference>